<evidence type="ECO:0000256" key="6">
    <source>
        <dbReference type="ARBA" id="ARBA00022670"/>
    </source>
</evidence>
<keyword evidence="4 8" id="KW-0031">Aminopeptidase</keyword>
<evidence type="ECO:0000256" key="10">
    <source>
        <dbReference type="RuleBase" id="RU003421"/>
    </source>
</evidence>
<name>A0A420I6U0_9PEZI</name>
<comment type="catalytic activity">
    <reaction evidence="1 8 10">
        <text>Release of N-terminal proline from a peptide.</text>
        <dbReference type="EC" id="3.4.11.5"/>
    </reaction>
</comment>
<evidence type="ECO:0000256" key="1">
    <source>
        <dbReference type="ARBA" id="ARBA00001585"/>
    </source>
</evidence>
<keyword evidence="5 8" id="KW-0963">Cytoplasm</keyword>
<evidence type="ECO:0000259" key="11">
    <source>
        <dbReference type="Pfam" id="PF00561"/>
    </source>
</evidence>
<feature type="active site" evidence="9">
    <location>
        <position position="265"/>
    </location>
</feature>
<accession>A0A420I6U0</accession>
<dbReference type="PANTHER" id="PTHR43722">
    <property type="entry name" value="PROLINE IMINOPEPTIDASE"/>
    <property type="match status" value="1"/>
</dbReference>
<evidence type="ECO:0000256" key="4">
    <source>
        <dbReference type="ARBA" id="ARBA00022438"/>
    </source>
</evidence>
<dbReference type="Gene3D" id="3.40.50.1820">
    <property type="entry name" value="alpha/beta hydrolase"/>
    <property type="match status" value="1"/>
</dbReference>
<dbReference type="GO" id="GO:0004177">
    <property type="term" value="F:aminopeptidase activity"/>
    <property type="evidence" value="ECO:0007669"/>
    <property type="project" value="UniProtKB-UniRule"/>
</dbReference>
<dbReference type="AlphaFoldDB" id="A0A420I6U0"/>
<sequence>MAPLYPPFPTLNSGYLRVSSIHTIYWEECGLLRGIPVIYFHGGPGGGISEDDRRYFDPSHYRIILFDQRGAGKSIPHASLEDNTTWDLIEDVEALRKFLQISRWIVFGGSWGSTLSLAYAEKYPDRCLGLILRGIFTMRKEELNWFFQKGASMLFPDFFNDYQAVIPVEERGHMIQAYYKRLTGNNEEERMKCASAWGKWEAATGQLMIDPNSIKKTENSKWILSFASIEIHYFFHDGWLNDGQLIEEAQKIKHLPIIIIQGRYDVLCPVRTSWDLYMALGGSSNKNIEYKIVSDSGHSASEPGIQSALVDATEKFKSLSHVIQDNSISKS</sequence>
<comment type="subcellular location">
    <subcellularLocation>
        <location evidence="2 8">Cytoplasm</location>
    </subcellularLocation>
</comment>
<protein>
    <recommendedName>
        <fullName evidence="8 10">Proline iminopeptidase</fullName>
        <shortName evidence="8">PIP</shortName>
        <ecNumber evidence="8 10">3.4.11.5</ecNumber>
    </recommendedName>
    <alternativeName>
        <fullName evidence="8">Prolyl aminopeptidase</fullName>
    </alternativeName>
</protein>
<dbReference type="InterPro" id="IPR002410">
    <property type="entry name" value="Peptidase_S33"/>
</dbReference>
<evidence type="ECO:0000256" key="3">
    <source>
        <dbReference type="ARBA" id="ARBA00010088"/>
    </source>
</evidence>
<evidence type="ECO:0000256" key="9">
    <source>
        <dbReference type="PIRSR" id="PIRSR006431-1"/>
    </source>
</evidence>
<evidence type="ECO:0000256" key="8">
    <source>
        <dbReference type="PIRNR" id="PIRNR006431"/>
    </source>
</evidence>
<dbReference type="PRINTS" id="PR00793">
    <property type="entry name" value="PROAMNOPTASE"/>
</dbReference>
<dbReference type="PANTHER" id="PTHR43722:SF1">
    <property type="entry name" value="PROLINE IMINOPEPTIDASE"/>
    <property type="match status" value="1"/>
</dbReference>
<dbReference type="Pfam" id="PF00561">
    <property type="entry name" value="Abhydrolase_1"/>
    <property type="match status" value="1"/>
</dbReference>
<keyword evidence="13" id="KW-1185">Reference proteome</keyword>
<reference evidence="12 13" key="1">
    <citation type="journal article" date="2018" name="BMC Genomics">
        <title>Comparative genome analyses reveal sequence features reflecting distinct modes of host-adaptation between dicot and monocot powdery mildew.</title>
        <authorList>
            <person name="Wu Y."/>
            <person name="Ma X."/>
            <person name="Pan Z."/>
            <person name="Kale S.D."/>
            <person name="Song Y."/>
            <person name="King H."/>
            <person name="Zhang Q."/>
            <person name="Presley C."/>
            <person name="Deng X."/>
            <person name="Wei C.I."/>
            <person name="Xiao S."/>
        </authorList>
    </citation>
    <scope>NUCLEOTIDE SEQUENCE [LARGE SCALE GENOMIC DNA]</scope>
    <source>
        <strain evidence="12">UMSG2</strain>
    </source>
</reference>
<comment type="similarity">
    <text evidence="3 8 10">Belongs to the peptidase S33 family.</text>
</comment>
<dbReference type="PRINTS" id="PR00111">
    <property type="entry name" value="ABHYDROLASE"/>
</dbReference>
<feature type="active site" description="Proton donor" evidence="9">
    <location>
        <position position="298"/>
    </location>
</feature>
<dbReference type="PIRSF" id="PIRSF006431">
    <property type="entry name" value="Pept_S33"/>
    <property type="match status" value="1"/>
</dbReference>
<evidence type="ECO:0000256" key="2">
    <source>
        <dbReference type="ARBA" id="ARBA00004496"/>
    </source>
</evidence>
<evidence type="ECO:0000313" key="12">
    <source>
        <dbReference type="EMBL" id="RKF65420.1"/>
    </source>
</evidence>
<dbReference type="EC" id="3.4.11.5" evidence="8 10"/>
<comment type="caution">
    <text evidence="12">The sequence shown here is derived from an EMBL/GenBank/DDBJ whole genome shotgun (WGS) entry which is preliminary data.</text>
</comment>
<gene>
    <name evidence="12" type="ORF">OnM2_008014</name>
</gene>
<dbReference type="InterPro" id="IPR029058">
    <property type="entry name" value="AB_hydrolase_fold"/>
</dbReference>
<dbReference type="GO" id="GO:0006508">
    <property type="term" value="P:proteolysis"/>
    <property type="evidence" value="ECO:0007669"/>
    <property type="project" value="UniProtKB-KW"/>
</dbReference>
<dbReference type="Proteomes" id="UP000286134">
    <property type="component" value="Unassembled WGS sequence"/>
</dbReference>
<organism evidence="12 13">
    <name type="scientific">Erysiphe neolycopersici</name>
    <dbReference type="NCBI Taxonomy" id="212602"/>
    <lineage>
        <taxon>Eukaryota</taxon>
        <taxon>Fungi</taxon>
        <taxon>Dikarya</taxon>
        <taxon>Ascomycota</taxon>
        <taxon>Pezizomycotina</taxon>
        <taxon>Leotiomycetes</taxon>
        <taxon>Erysiphales</taxon>
        <taxon>Erysiphaceae</taxon>
        <taxon>Erysiphe</taxon>
    </lineage>
</organism>
<evidence type="ECO:0000313" key="13">
    <source>
        <dbReference type="Proteomes" id="UP000286134"/>
    </source>
</evidence>
<feature type="domain" description="AB hydrolase-1" evidence="11">
    <location>
        <begin position="36"/>
        <end position="301"/>
    </location>
</feature>
<keyword evidence="7 8" id="KW-0378">Hydrolase</keyword>
<dbReference type="InterPro" id="IPR005944">
    <property type="entry name" value="Pro_iminopeptidase"/>
</dbReference>
<evidence type="ECO:0000256" key="5">
    <source>
        <dbReference type="ARBA" id="ARBA00022490"/>
    </source>
</evidence>
<dbReference type="InterPro" id="IPR000073">
    <property type="entry name" value="AB_hydrolase_1"/>
</dbReference>
<dbReference type="EMBL" id="MCFK01000858">
    <property type="protein sequence ID" value="RKF65420.1"/>
    <property type="molecule type" value="Genomic_DNA"/>
</dbReference>
<dbReference type="GO" id="GO:0005737">
    <property type="term" value="C:cytoplasm"/>
    <property type="evidence" value="ECO:0007669"/>
    <property type="project" value="UniProtKB-SubCell"/>
</dbReference>
<evidence type="ECO:0000256" key="7">
    <source>
        <dbReference type="ARBA" id="ARBA00022801"/>
    </source>
</evidence>
<proteinExistence type="inferred from homology"/>
<feature type="active site" description="Nucleophile" evidence="9">
    <location>
        <position position="110"/>
    </location>
</feature>
<dbReference type="NCBIfam" id="TIGR01249">
    <property type="entry name" value="pro_imino_pep_1"/>
    <property type="match status" value="1"/>
</dbReference>
<keyword evidence="6 8" id="KW-0645">Protease</keyword>
<dbReference type="SUPFAM" id="SSF53474">
    <property type="entry name" value="alpha/beta-Hydrolases"/>
    <property type="match status" value="1"/>
</dbReference>
<dbReference type="OrthoDB" id="10249433at2759"/>
<dbReference type="STRING" id="212602.A0A420I6U0"/>